<organism evidence="2 3">
    <name type="scientific">Plakobranchus ocellatus</name>
    <dbReference type="NCBI Taxonomy" id="259542"/>
    <lineage>
        <taxon>Eukaryota</taxon>
        <taxon>Metazoa</taxon>
        <taxon>Spiralia</taxon>
        <taxon>Lophotrochozoa</taxon>
        <taxon>Mollusca</taxon>
        <taxon>Gastropoda</taxon>
        <taxon>Heterobranchia</taxon>
        <taxon>Euthyneura</taxon>
        <taxon>Panpulmonata</taxon>
        <taxon>Sacoglossa</taxon>
        <taxon>Placobranchoidea</taxon>
        <taxon>Plakobranchidae</taxon>
        <taxon>Plakobranchus</taxon>
    </lineage>
</organism>
<keyword evidence="3" id="KW-1185">Reference proteome</keyword>
<feature type="region of interest" description="Disordered" evidence="1">
    <location>
        <begin position="48"/>
        <end position="68"/>
    </location>
</feature>
<name>A0AAV3ZEA3_9GAST</name>
<sequence>MASSARRCTFAFTISGITNSFTLSTVQKGILTQLSGIHSGFPPDLLTASIQHQDPFPPTKRKKNDHSKLSKAYESAIMYRPRRTVSPWRPDTSSHYPRTSWWTSRCVRNSPKYGAPLQPSVVPISSASSRTPRGATPPRGTSPSPTDAGDGRRGLVTLMLVIKVLVRRSSLCTLEPENDFRGHLSHLTTQR</sequence>
<proteinExistence type="predicted"/>
<protein>
    <submittedName>
        <fullName evidence="2">Uncharacterized protein</fullName>
    </submittedName>
</protein>
<evidence type="ECO:0000256" key="1">
    <source>
        <dbReference type="SAM" id="MobiDB-lite"/>
    </source>
</evidence>
<evidence type="ECO:0000313" key="2">
    <source>
        <dbReference type="EMBL" id="GFN92782.1"/>
    </source>
</evidence>
<dbReference type="EMBL" id="BLXT01002298">
    <property type="protein sequence ID" value="GFN92782.1"/>
    <property type="molecule type" value="Genomic_DNA"/>
</dbReference>
<evidence type="ECO:0000313" key="3">
    <source>
        <dbReference type="Proteomes" id="UP000735302"/>
    </source>
</evidence>
<feature type="region of interest" description="Disordered" evidence="1">
    <location>
        <begin position="113"/>
        <end position="152"/>
    </location>
</feature>
<accession>A0AAV3ZEA3</accession>
<dbReference type="Proteomes" id="UP000735302">
    <property type="component" value="Unassembled WGS sequence"/>
</dbReference>
<dbReference type="AlphaFoldDB" id="A0AAV3ZEA3"/>
<reference evidence="2 3" key="1">
    <citation type="journal article" date="2021" name="Elife">
        <title>Chloroplast acquisition without the gene transfer in kleptoplastic sea slugs, Plakobranchus ocellatus.</title>
        <authorList>
            <person name="Maeda T."/>
            <person name="Takahashi S."/>
            <person name="Yoshida T."/>
            <person name="Shimamura S."/>
            <person name="Takaki Y."/>
            <person name="Nagai Y."/>
            <person name="Toyoda A."/>
            <person name="Suzuki Y."/>
            <person name="Arimoto A."/>
            <person name="Ishii H."/>
            <person name="Satoh N."/>
            <person name="Nishiyama T."/>
            <person name="Hasebe M."/>
            <person name="Maruyama T."/>
            <person name="Minagawa J."/>
            <person name="Obokata J."/>
            <person name="Shigenobu S."/>
        </authorList>
    </citation>
    <scope>NUCLEOTIDE SEQUENCE [LARGE SCALE GENOMIC DNA]</scope>
</reference>
<gene>
    <name evidence="2" type="ORF">PoB_001928800</name>
</gene>
<comment type="caution">
    <text evidence="2">The sequence shown here is derived from an EMBL/GenBank/DDBJ whole genome shotgun (WGS) entry which is preliminary data.</text>
</comment>